<proteinExistence type="predicted"/>
<comment type="caution">
    <text evidence="2">The sequence shown here is derived from an EMBL/GenBank/DDBJ whole genome shotgun (WGS) entry which is preliminary data.</text>
</comment>
<evidence type="ECO:0000313" key="3">
    <source>
        <dbReference type="Proteomes" id="UP000011744"/>
    </source>
</evidence>
<sequence>MRGGNDVSGDAERSYRLTVHALAGLALVLLAYPLARIFWDYEIDNTEGWNAYLQLRAAAGLPLYDTGSPYFFNNYPPLSFYLVGALSHLTGDVNMAGRLASFASVIALCLAVRSIVRSAGGSRLDGWFGAVTCALFFAALVTDYVGKNNPQLLGQALVLWGLAVHLGGTAGARRAALAALLFSAGVLVKHNLICLPLLVGLDVLLRGPARARLGFFLTGLALAGLSGGLLWLSSNGAFFTQLLASRTWEVSRSFLFTVEILGQFQAPMALVGIGLIAARSTRPAGLILAYLGAALAFGIFFSGGAGTDVNVFFDVYVALAAGAGLVLRLAPFPRARPAMALLVNAGVLFYAPLSLGRIGVDLAGEAQDHMALFRDEVAYVRSIPGTALCQSHLLCLRAGKPAFYDPINMLQAMTMGRLPADTLTGMLRRHEIAVVQILDPPRHPEDANPGAQEMPARWKDFQDEVFQVLREEYVIDRVSLSGRFYRPKGDTSPR</sequence>
<keyword evidence="1" id="KW-1133">Transmembrane helix</keyword>
<protein>
    <recommendedName>
        <fullName evidence="4">Glycosyltransferase RgtA/B/C/D-like domain-containing protein</fullName>
    </recommendedName>
</protein>
<name>M2YFD3_9PROT</name>
<keyword evidence="1" id="KW-0472">Membrane</keyword>
<feature type="transmembrane region" description="Helical" evidence="1">
    <location>
        <begin position="254"/>
        <end position="278"/>
    </location>
</feature>
<feature type="transmembrane region" description="Helical" evidence="1">
    <location>
        <begin position="21"/>
        <end position="39"/>
    </location>
</feature>
<organism evidence="2 3">
    <name type="scientific">Paramagnetospirillum caucaseum</name>
    <dbReference type="NCBI Taxonomy" id="1244869"/>
    <lineage>
        <taxon>Bacteria</taxon>
        <taxon>Pseudomonadati</taxon>
        <taxon>Pseudomonadota</taxon>
        <taxon>Alphaproteobacteria</taxon>
        <taxon>Rhodospirillales</taxon>
        <taxon>Magnetospirillaceae</taxon>
        <taxon>Paramagnetospirillum</taxon>
    </lineage>
</organism>
<feature type="transmembrane region" description="Helical" evidence="1">
    <location>
        <begin position="311"/>
        <end position="330"/>
    </location>
</feature>
<dbReference type="EMBL" id="AONQ01000003">
    <property type="protein sequence ID" value="EME71656.1"/>
    <property type="molecule type" value="Genomic_DNA"/>
</dbReference>
<dbReference type="AlphaFoldDB" id="M2YFD3"/>
<feature type="transmembrane region" description="Helical" evidence="1">
    <location>
        <begin position="127"/>
        <end position="145"/>
    </location>
</feature>
<dbReference type="eggNOG" id="COG1287">
    <property type="taxonomic scope" value="Bacteria"/>
</dbReference>
<feature type="transmembrane region" description="Helical" evidence="1">
    <location>
        <begin position="285"/>
        <end position="305"/>
    </location>
</feature>
<keyword evidence="3" id="KW-1185">Reference proteome</keyword>
<feature type="transmembrane region" description="Helical" evidence="1">
    <location>
        <begin position="96"/>
        <end position="115"/>
    </location>
</feature>
<keyword evidence="1" id="KW-0812">Transmembrane</keyword>
<dbReference type="Proteomes" id="UP000011744">
    <property type="component" value="Unassembled WGS sequence"/>
</dbReference>
<dbReference type="STRING" id="1244869.H261_01951"/>
<feature type="transmembrane region" description="Helical" evidence="1">
    <location>
        <begin position="213"/>
        <end position="234"/>
    </location>
</feature>
<evidence type="ECO:0008006" key="4">
    <source>
        <dbReference type="Google" id="ProtNLM"/>
    </source>
</evidence>
<accession>M2YFD3</accession>
<feature type="transmembrane region" description="Helical" evidence="1">
    <location>
        <begin position="176"/>
        <end position="201"/>
    </location>
</feature>
<dbReference type="PATRIC" id="fig|1244869.3.peg.385"/>
<gene>
    <name evidence="2" type="ORF">H261_01951</name>
</gene>
<evidence type="ECO:0000313" key="2">
    <source>
        <dbReference type="EMBL" id="EME71656.1"/>
    </source>
</evidence>
<reference evidence="2 3" key="1">
    <citation type="journal article" date="2014" name="Genome Announc.">
        <title>Draft Genome Sequence of Magnetospirillum sp. Strain SO-1, a Freshwater Magnetotactic Bacterium Isolated from the Ol'khovka River, Russia.</title>
        <authorList>
            <person name="Grouzdev D.S."/>
            <person name="Dziuba M.V."/>
            <person name="Sukhacheva M.S."/>
            <person name="Mardanov A.V."/>
            <person name="Beletskiy A.V."/>
            <person name="Kuznetsov B.B."/>
            <person name="Skryabin K.G."/>
        </authorList>
    </citation>
    <scope>NUCLEOTIDE SEQUENCE [LARGE SCALE GENOMIC DNA]</scope>
    <source>
        <strain evidence="2 3">SO-1</strain>
    </source>
</reference>
<evidence type="ECO:0000256" key="1">
    <source>
        <dbReference type="SAM" id="Phobius"/>
    </source>
</evidence>